<accession>A0ACB0M3U3</accession>
<reference evidence="1" key="1">
    <citation type="submission" date="2023-10" db="EMBL/GenBank/DDBJ databases">
        <authorList>
            <person name="Rodriguez Cubillos JULIANA M."/>
            <person name="De Vega J."/>
        </authorList>
    </citation>
    <scope>NUCLEOTIDE SEQUENCE</scope>
</reference>
<gene>
    <name evidence="1" type="ORF">MILVUS5_LOCUS39248</name>
</gene>
<proteinExistence type="predicted"/>
<dbReference type="EMBL" id="CASHSV030000823">
    <property type="protein sequence ID" value="CAJ2676521.1"/>
    <property type="molecule type" value="Genomic_DNA"/>
</dbReference>
<sequence>MKFILYSTKEGMVQFHYDCYDMTLPSLNAFLLSCLLLCPNFYIQKLFRLAFVIFQDLSAGFHSVSMMLLSDCSCLLNCAPTRFHNRTCGWNNQYSCTICLDLCEVLTYRCECRFENGKKVLCRETSYGEMSTELSDTQVDPALWEISGYMQCWKRNKEGL</sequence>
<keyword evidence="2" id="KW-1185">Reference proteome</keyword>
<name>A0ACB0M3U3_TRIPR</name>
<comment type="caution">
    <text evidence="1">The sequence shown here is derived from an EMBL/GenBank/DDBJ whole genome shotgun (WGS) entry which is preliminary data.</text>
</comment>
<evidence type="ECO:0000313" key="1">
    <source>
        <dbReference type="EMBL" id="CAJ2676521.1"/>
    </source>
</evidence>
<protein>
    <submittedName>
        <fullName evidence="1">Uncharacterized protein</fullName>
    </submittedName>
</protein>
<evidence type="ECO:0000313" key="2">
    <source>
        <dbReference type="Proteomes" id="UP001177021"/>
    </source>
</evidence>
<organism evidence="1 2">
    <name type="scientific">Trifolium pratense</name>
    <name type="common">Red clover</name>
    <dbReference type="NCBI Taxonomy" id="57577"/>
    <lineage>
        <taxon>Eukaryota</taxon>
        <taxon>Viridiplantae</taxon>
        <taxon>Streptophyta</taxon>
        <taxon>Embryophyta</taxon>
        <taxon>Tracheophyta</taxon>
        <taxon>Spermatophyta</taxon>
        <taxon>Magnoliopsida</taxon>
        <taxon>eudicotyledons</taxon>
        <taxon>Gunneridae</taxon>
        <taxon>Pentapetalae</taxon>
        <taxon>rosids</taxon>
        <taxon>fabids</taxon>
        <taxon>Fabales</taxon>
        <taxon>Fabaceae</taxon>
        <taxon>Papilionoideae</taxon>
        <taxon>50 kb inversion clade</taxon>
        <taxon>NPAAA clade</taxon>
        <taxon>Hologalegina</taxon>
        <taxon>IRL clade</taxon>
        <taxon>Trifolieae</taxon>
        <taxon>Trifolium</taxon>
    </lineage>
</organism>
<dbReference type="Proteomes" id="UP001177021">
    <property type="component" value="Unassembled WGS sequence"/>
</dbReference>